<dbReference type="EnsemblPlants" id="PGSC0003DMT400006264">
    <property type="protein sequence ID" value="PGSC0003DMT400006264"/>
    <property type="gene ID" value="PGSC0003DMG400002442"/>
</dbReference>
<keyword evidence="8" id="KW-1185">Reference proteome</keyword>
<dbReference type="Gene3D" id="3.30.60.10">
    <property type="entry name" value="Endochitinase-like"/>
    <property type="match status" value="1"/>
</dbReference>
<dbReference type="SMR" id="M0ZR19"/>
<sequence length="121" mass="13111">MMRITIILALLALQLFLARMGSADSFDVPKNESLGINNINESYPQGRCGRQAGGRKCPPKLCCSKRGWCGTAPGYCDPLFCQSQCSGAPIPPYVSPFLTAEQQPEGGMRGIRSFLLNEVVV</sequence>
<dbReference type="PANTHER" id="PTHR47849:SF7">
    <property type="entry name" value="CHITIN-BINDING TYPE-1 DOMAIN-CONTAINING PROTEIN"/>
    <property type="match status" value="1"/>
</dbReference>
<feature type="chain" id="PRO_5004011013" evidence="5">
    <location>
        <begin position="24"/>
        <end position="121"/>
    </location>
</feature>
<proteinExistence type="predicted"/>
<protein>
    <submittedName>
        <fullName evidence="7">42kDa chitin-binding protein</fullName>
    </submittedName>
</protein>
<evidence type="ECO:0000256" key="2">
    <source>
        <dbReference type="ARBA" id="ARBA00022729"/>
    </source>
</evidence>
<evidence type="ECO:0000313" key="8">
    <source>
        <dbReference type="Proteomes" id="UP000011115"/>
    </source>
</evidence>
<dbReference type="AlphaFoldDB" id="M0ZR19"/>
<evidence type="ECO:0000256" key="1">
    <source>
        <dbReference type="ARBA" id="ARBA00022669"/>
    </source>
</evidence>
<dbReference type="InterPro" id="IPR018371">
    <property type="entry name" value="Chitin-binding_1_CS"/>
</dbReference>
<dbReference type="InParanoid" id="M0ZR19"/>
<feature type="disulfide bond" evidence="4">
    <location>
        <begin position="57"/>
        <end position="69"/>
    </location>
</feature>
<dbReference type="HOGENOM" id="CLU_2042162_0_0_1"/>
<reference evidence="7" key="2">
    <citation type="submission" date="2015-06" db="UniProtKB">
        <authorList>
            <consortium name="EnsemblPlants"/>
        </authorList>
    </citation>
    <scope>IDENTIFICATION</scope>
    <source>
        <strain evidence="7">DM1-3 516 R44</strain>
    </source>
</reference>
<feature type="signal peptide" evidence="5">
    <location>
        <begin position="1"/>
        <end position="23"/>
    </location>
</feature>
<name>M0ZR19_SOLTU</name>
<accession>M0ZR19</accession>
<dbReference type="Proteomes" id="UP000011115">
    <property type="component" value="Unassembled WGS sequence"/>
</dbReference>
<feature type="domain" description="Chitin-binding type-1" evidence="6">
    <location>
        <begin position="45"/>
        <end position="87"/>
    </location>
</feature>
<keyword evidence="2 5" id="KW-0732">Signal</keyword>
<dbReference type="OMA" id="ADIVWWI"/>
<dbReference type="InterPro" id="IPR036861">
    <property type="entry name" value="Endochitinase-like_sf"/>
</dbReference>
<dbReference type="GO" id="GO:0008061">
    <property type="term" value="F:chitin binding"/>
    <property type="evidence" value="ECO:0007669"/>
    <property type="project" value="UniProtKB-UniRule"/>
</dbReference>
<evidence type="ECO:0000256" key="4">
    <source>
        <dbReference type="PROSITE-ProRule" id="PRU00261"/>
    </source>
</evidence>
<dbReference type="SMART" id="SM00270">
    <property type="entry name" value="ChtBD1"/>
    <property type="match status" value="1"/>
</dbReference>
<feature type="disulfide bond" evidence="4">
    <location>
        <begin position="81"/>
        <end position="85"/>
    </location>
</feature>
<keyword evidence="3 4" id="KW-1015">Disulfide bond</keyword>
<feature type="disulfide bond" evidence="4">
    <location>
        <begin position="48"/>
        <end position="63"/>
    </location>
</feature>
<dbReference type="Pfam" id="PF00187">
    <property type="entry name" value="Chitin_bind_1"/>
    <property type="match status" value="1"/>
</dbReference>
<evidence type="ECO:0000256" key="3">
    <source>
        <dbReference type="ARBA" id="ARBA00023157"/>
    </source>
</evidence>
<dbReference type="PROSITE" id="PS50941">
    <property type="entry name" value="CHIT_BIND_I_2"/>
    <property type="match status" value="1"/>
</dbReference>
<feature type="disulfide bond" evidence="4">
    <location>
        <begin position="62"/>
        <end position="76"/>
    </location>
</feature>
<keyword evidence="1 4" id="KW-0147">Chitin-binding</keyword>
<dbReference type="CDD" id="cd00035">
    <property type="entry name" value="ChtBD1"/>
    <property type="match status" value="1"/>
</dbReference>
<evidence type="ECO:0000256" key="5">
    <source>
        <dbReference type="SAM" id="SignalP"/>
    </source>
</evidence>
<dbReference type="InterPro" id="IPR001002">
    <property type="entry name" value="Chitin-bd_1"/>
</dbReference>
<dbReference type="PaxDb" id="4113-PGSC0003DMT400006264"/>
<evidence type="ECO:0000259" key="6">
    <source>
        <dbReference type="PROSITE" id="PS50941"/>
    </source>
</evidence>
<organism evidence="7 8">
    <name type="scientific">Solanum tuberosum</name>
    <name type="common">Potato</name>
    <dbReference type="NCBI Taxonomy" id="4113"/>
    <lineage>
        <taxon>Eukaryota</taxon>
        <taxon>Viridiplantae</taxon>
        <taxon>Streptophyta</taxon>
        <taxon>Embryophyta</taxon>
        <taxon>Tracheophyta</taxon>
        <taxon>Spermatophyta</taxon>
        <taxon>Magnoliopsida</taxon>
        <taxon>eudicotyledons</taxon>
        <taxon>Gunneridae</taxon>
        <taxon>Pentapetalae</taxon>
        <taxon>asterids</taxon>
        <taxon>lamiids</taxon>
        <taxon>Solanales</taxon>
        <taxon>Solanaceae</taxon>
        <taxon>Solanoideae</taxon>
        <taxon>Solaneae</taxon>
        <taxon>Solanum</taxon>
    </lineage>
</organism>
<evidence type="ECO:0000313" key="7">
    <source>
        <dbReference type="EnsemblPlants" id="PGSC0003DMT400006264"/>
    </source>
</evidence>
<reference evidence="8" key="1">
    <citation type="journal article" date="2011" name="Nature">
        <title>Genome sequence and analysis of the tuber crop potato.</title>
        <authorList>
            <consortium name="The Potato Genome Sequencing Consortium"/>
        </authorList>
    </citation>
    <scope>NUCLEOTIDE SEQUENCE [LARGE SCALE GENOMIC DNA]</scope>
    <source>
        <strain evidence="8">cv. DM1-3 516 R44</strain>
    </source>
</reference>
<dbReference type="SUPFAM" id="SSF57016">
    <property type="entry name" value="Plant lectins/antimicrobial peptides"/>
    <property type="match status" value="1"/>
</dbReference>
<dbReference type="Gramene" id="PGSC0003DMT400006264">
    <property type="protein sequence ID" value="PGSC0003DMT400006264"/>
    <property type="gene ID" value="PGSC0003DMG400002442"/>
</dbReference>
<dbReference type="PANTHER" id="PTHR47849">
    <property type="entry name" value="CHITIN-BINDING LECTIN 1"/>
    <property type="match status" value="1"/>
</dbReference>
<dbReference type="PROSITE" id="PS00026">
    <property type="entry name" value="CHIT_BIND_I_1"/>
    <property type="match status" value="1"/>
</dbReference>